<dbReference type="InterPro" id="IPR053231">
    <property type="entry name" value="GPCR_LN-TM7"/>
</dbReference>
<dbReference type="PANTHER" id="PTHR45902">
    <property type="entry name" value="LATROPHILIN RECEPTOR-LIKE PROTEIN A"/>
    <property type="match status" value="1"/>
</dbReference>
<dbReference type="Proteomes" id="UP001054837">
    <property type="component" value="Unassembled WGS sequence"/>
</dbReference>
<organism evidence="1 2">
    <name type="scientific">Caerostris darwini</name>
    <dbReference type="NCBI Taxonomy" id="1538125"/>
    <lineage>
        <taxon>Eukaryota</taxon>
        <taxon>Metazoa</taxon>
        <taxon>Ecdysozoa</taxon>
        <taxon>Arthropoda</taxon>
        <taxon>Chelicerata</taxon>
        <taxon>Arachnida</taxon>
        <taxon>Araneae</taxon>
        <taxon>Araneomorphae</taxon>
        <taxon>Entelegynae</taxon>
        <taxon>Araneoidea</taxon>
        <taxon>Araneidae</taxon>
        <taxon>Caerostris</taxon>
    </lineage>
</organism>
<evidence type="ECO:0000313" key="2">
    <source>
        <dbReference type="Proteomes" id="UP001054837"/>
    </source>
</evidence>
<evidence type="ECO:0008006" key="3">
    <source>
        <dbReference type="Google" id="ProtNLM"/>
    </source>
</evidence>
<comment type="caution">
    <text evidence="1">The sequence shown here is derived from an EMBL/GenBank/DDBJ whole genome shotgun (WGS) entry which is preliminary data.</text>
</comment>
<reference evidence="1 2" key="1">
    <citation type="submission" date="2021-06" db="EMBL/GenBank/DDBJ databases">
        <title>Caerostris darwini draft genome.</title>
        <authorList>
            <person name="Kono N."/>
            <person name="Arakawa K."/>
        </authorList>
    </citation>
    <scope>NUCLEOTIDE SEQUENCE [LARGE SCALE GENOMIC DNA]</scope>
</reference>
<protein>
    <recommendedName>
        <fullName evidence="3">SMB domain-containing protein</fullName>
    </recommendedName>
</protein>
<proteinExistence type="predicted"/>
<evidence type="ECO:0000313" key="1">
    <source>
        <dbReference type="EMBL" id="GIX75088.1"/>
    </source>
</evidence>
<accession>A0AAV4MRV5</accession>
<sequence>MSRVKDKIGVQYRNPYCAICNYVDMKDVDCFNLPAFRPRIAAAVVPFIGFRLIKLFHSKDKRCGKDMVYDKFHDICRFGNQREAQRNIVPKQQHQMTEIMDLPLTSLLLVWSGVMIAALGNPSGDGYPLKVSYGQWGANCYPVDSCRMEPGPQFRGRNCRCDDSCVKENACCFDAEFRSPASLPKLKENERCISVDAEGPMYVVDACARRYFRDSLCTGSATDSDDPLLMIPVTSTVTGTTYKNYFCALCNEDTDIEYLEPWNLEVVAWDRGLGEFSLSQLKYDRTLWSWTLEGGNSSMTVTMTVSVTVKVPDSLRSTVVRCRTTFVDRCAHGWSDADVEEKCNSYMSLVEVKPFVQYRNPYCAICNYVDLKDVDCVRLFTGGFGAGGYGGSSGGAGFRLIKLFYLKDRRCQKDMVYDKFHDICRCNARISYMKNGKYALPFPEIRKTNSAMRLAVDPNSDRIAQSGKVHCEGQEFFPKQRGVFFLLAVDSNSSVGKSTPRRARVLFPRREVFFFNLWIRIAQSGKVHREGQALFSQAESGFFFTSCGSE</sequence>
<keyword evidence="2" id="KW-1185">Reference proteome</keyword>
<gene>
    <name evidence="1" type="primary">AVEN_102081_1</name>
    <name evidence="1" type="ORF">CDAR_479411</name>
</gene>
<name>A0AAV4MRV5_9ARAC</name>
<dbReference type="EMBL" id="BPLQ01000802">
    <property type="protein sequence ID" value="GIX75088.1"/>
    <property type="molecule type" value="Genomic_DNA"/>
</dbReference>
<dbReference type="AlphaFoldDB" id="A0AAV4MRV5"/>
<dbReference type="PANTHER" id="PTHR45902:SF4">
    <property type="entry name" value="G-PROTEIN COUPLED RECEPTORS FAMILY 2 PROFILE 2 DOMAIN-CONTAINING PROTEIN"/>
    <property type="match status" value="1"/>
</dbReference>